<name>A0AAV0N8N3_9ROSI</name>
<gene>
    <name evidence="2" type="ORF">LITE_LOCUS32106</name>
</gene>
<accession>A0AAV0N8N3</accession>
<evidence type="ECO:0000313" key="2">
    <source>
        <dbReference type="EMBL" id="CAI0454782.1"/>
    </source>
</evidence>
<proteinExistence type="predicted"/>
<evidence type="ECO:0000256" key="1">
    <source>
        <dbReference type="SAM" id="MobiDB-lite"/>
    </source>
</evidence>
<dbReference type="EMBL" id="CAMGYJ010000008">
    <property type="protein sequence ID" value="CAI0454782.1"/>
    <property type="molecule type" value="Genomic_DNA"/>
</dbReference>
<feature type="non-terminal residue" evidence="2">
    <location>
        <position position="284"/>
    </location>
</feature>
<organism evidence="2 3">
    <name type="scientific">Linum tenue</name>
    <dbReference type="NCBI Taxonomy" id="586396"/>
    <lineage>
        <taxon>Eukaryota</taxon>
        <taxon>Viridiplantae</taxon>
        <taxon>Streptophyta</taxon>
        <taxon>Embryophyta</taxon>
        <taxon>Tracheophyta</taxon>
        <taxon>Spermatophyta</taxon>
        <taxon>Magnoliopsida</taxon>
        <taxon>eudicotyledons</taxon>
        <taxon>Gunneridae</taxon>
        <taxon>Pentapetalae</taxon>
        <taxon>rosids</taxon>
        <taxon>fabids</taxon>
        <taxon>Malpighiales</taxon>
        <taxon>Linaceae</taxon>
        <taxon>Linum</taxon>
    </lineage>
</organism>
<reference evidence="2" key="1">
    <citation type="submission" date="2022-08" db="EMBL/GenBank/DDBJ databases">
        <authorList>
            <person name="Gutierrez-Valencia J."/>
        </authorList>
    </citation>
    <scope>NUCLEOTIDE SEQUENCE</scope>
</reference>
<comment type="caution">
    <text evidence="2">The sequence shown here is derived from an EMBL/GenBank/DDBJ whole genome shotgun (WGS) entry which is preliminary data.</text>
</comment>
<evidence type="ECO:0000313" key="3">
    <source>
        <dbReference type="Proteomes" id="UP001154282"/>
    </source>
</evidence>
<dbReference type="AlphaFoldDB" id="A0AAV0N8N3"/>
<dbReference type="Proteomes" id="UP001154282">
    <property type="component" value="Unassembled WGS sequence"/>
</dbReference>
<evidence type="ECO:0008006" key="4">
    <source>
        <dbReference type="Google" id="ProtNLM"/>
    </source>
</evidence>
<feature type="non-terminal residue" evidence="2">
    <location>
        <position position="1"/>
    </location>
</feature>
<feature type="compositionally biased region" description="Acidic residues" evidence="1">
    <location>
        <begin position="85"/>
        <end position="98"/>
    </location>
</feature>
<feature type="region of interest" description="Disordered" evidence="1">
    <location>
        <begin position="71"/>
        <end position="98"/>
    </location>
</feature>
<protein>
    <recommendedName>
        <fullName evidence="4">Transposase</fullName>
    </recommendedName>
</protein>
<keyword evidence="3" id="KW-1185">Reference proteome</keyword>
<feature type="compositionally biased region" description="Polar residues" evidence="1">
    <location>
        <begin position="71"/>
        <end position="82"/>
    </location>
</feature>
<sequence>YNIHHHPNTSFLFSQPSYNVPHHFQPYHSHTSFPFFEPSYNIPHHPLASSPSFPSSNNNLHFFQYHTDGPSTSIPSSELNNNEVFTDESEEEEDVDDDGVADDKVRFSVKDEEVYRVLEILTKETSCPRKTAKTTWKWVGLRYMIDDDFIMEFSKLKPKFKDAYVESIIRYNILIVPFWDVVTNKMKRPFKRVKLVKRKLLRRQPLEVGGYFLDTDSSIRNGYIYVGLVLRNHIGRVLWTHTVIEHNPTRDMIIHPQVAEQNGIFLACRALKEEKPNLVKNISE</sequence>